<evidence type="ECO:0000313" key="1">
    <source>
        <dbReference type="EMBL" id="QHT05444.1"/>
    </source>
</evidence>
<organism evidence="1">
    <name type="scientific">viral metagenome</name>
    <dbReference type="NCBI Taxonomy" id="1070528"/>
    <lineage>
        <taxon>unclassified sequences</taxon>
        <taxon>metagenomes</taxon>
        <taxon>organismal metagenomes</taxon>
    </lineage>
</organism>
<proteinExistence type="predicted"/>
<accession>A0A6C0CP34</accession>
<name>A0A6C0CP34_9ZZZZ</name>
<protein>
    <submittedName>
        <fullName evidence="1">Uncharacterized protein</fullName>
    </submittedName>
</protein>
<reference evidence="1" key="1">
    <citation type="journal article" date="2020" name="Nature">
        <title>Giant virus diversity and host interactions through global metagenomics.</title>
        <authorList>
            <person name="Schulz F."/>
            <person name="Roux S."/>
            <person name="Paez-Espino D."/>
            <person name="Jungbluth S."/>
            <person name="Walsh D.A."/>
            <person name="Denef V.J."/>
            <person name="McMahon K.D."/>
            <person name="Konstantinidis K.T."/>
            <person name="Eloe-Fadrosh E.A."/>
            <person name="Kyrpides N.C."/>
            <person name="Woyke T."/>
        </authorList>
    </citation>
    <scope>NUCLEOTIDE SEQUENCE</scope>
    <source>
        <strain evidence="1">GVMAG-M-3300021375-17</strain>
    </source>
</reference>
<sequence>MIRAIPSTGSFYVIKTLDPRFLEPKFMELYNDSITLLNKEYDYNNFHNEVAYDQNGTIISNNVQMDDNLYTIILSRKRNNQKEFQYFLTYIQEGNSYNRYIGNDYEQAVFAYLDQL</sequence>
<dbReference type="AlphaFoldDB" id="A0A6C0CP34"/>
<dbReference type="EMBL" id="MN739454">
    <property type="protein sequence ID" value="QHT05444.1"/>
    <property type="molecule type" value="Genomic_DNA"/>
</dbReference>